<feature type="domain" description="Putative zinc-finger" evidence="3">
    <location>
        <begin position="10"/>
        <end position="34"/>
    </location>
</feature>
<proteinExistence type="predicted"/>
<keyword evidence="5" id="KW-1185">Reference proteome</keyword>
<evidence type="ECO:0000313" key="4">
    <source>
        <dbReference type="EMBL" id="QLL29177.1"/>
    </source>
</evidence>
<protein>
    <submittedName>
        <fullName evidence="4">Zf-HC2 domain-containing protein</fullName>
    </submittedName>
</protein>
<feature type="region of interest" description="Disordered" evidence="1">
    <location>
        <begin position="153"/>
        <end position="176"/>
    </location>
</feature>
<organism evidence="4 5">
    <name type="scientific">Thermosynechococcus sichuanensis E542</name>
    <dbReference type="NCBI Taxonomy" id="2016101"/>
    <lineage>
        <taxon>Bacteria</taxon>
        <taxon>Bacillati</taxon>
        <taxon>Cyanobacteriota</taxon>
        <taxon>Cyanophyceae</taxon>
        <taxon>Acaryochloridales</taxon>
        <taxon>Thermosynechococcaceae</taxon>
        <taxon>Thermosynechococcus</taxon>
        <taxon>Thermosynechococcus sichuanensis</taxon>
    </lineage>
</organism>
<dbReference type="RefSeq" id="WP_181494338.1">
    <property type="nucleotide sequence ID" value="NZ_CP032152.1"/>
</dbReference>
<dbReference type="KEGG" id="tsq:D3A95_06925"/>
<dbReference type="Proteomes" id="UP000261812">
    <property type="component" value="Chromosome"/>
</dbReference>
<evidence type="ECO:0000259" key="3">
    <source>
        <dbReference type="Pfam" id="PF13490"/>
    </source>
</evidence>
<accession>A0A7D6JRL3</accession>
<sequence length="176" mass="18886">MMDELDHCKRDTFELLSAYLDGEVTAAERQQVEAWLATDPEGQRLYQRLLILKQQMQELPVPVTPCPADHLAAQVIAKANRPRRIWVLGSAGATLAASLVAMLTGLIPNPFPSLPVAITSPADIEPEVSPLPVEPTAVGLMLSLDRPPVAIPVSETASTALPAPRASSQPRPEATD</sequence>
<name>A0A7D6JRL3_9CYAN</name>
<dbReference type="InterPro" id="IPR027383">
    <property type="entry name" value="Znf_put"/>
</dbReference>
<evidence type="ECO:0000256" key="1">
    <source>
        <dbReference type="SAM" id="MobiDB-lite"/>
    </source>
</evidence>
<reference evidence="5" key="1">
    <citation type="submission" date="2018-09" db="EMBL/GenBank/DDBJ databases">
        <title>Complete genome sequence of thermophilic cyanobacteria strain Thermosynechococcus elongatus PKUAC-SCTE542.</title>
        <authorList>
            <person name="Liang Y."/>
            <person name="Tang J."/>
            <person name="Daroch M."/>
        </authorList>
    </citation>
    <scope>NUCLEOTIDE SEQUENCE [LARGE SCALE GENOMIC DNA]</scope>
    <source>
        <strain evidence="5">E542</strain>
    </source>
</reference>
<dbReference type="Pfam" id="PF13490">
    <property type="entry name" value="zf-HC2"/>
    <property type="match status" value="1"/>
</dbReference>
<keyword evidence="2" id="KW-1133">Transmembrane helix</keyword>
<feature type="transmembrane region" description="Helical" evidence="2">
    <location>
        <begin position="85"/>
        <end position="107"/>
    </location>
</feature>
<dbReference type="InterPro" id="IPR041916">
    <property type="entry name" value="Anti_sigma_zinc_sf"/>
</dbReference>
<keyword evidence="2" id="KW-0472">Membrane</keyword>
<gene>
    <name evidence="4" type="ORF">D3A95_06925</name>
</gene>
<evidence type="ECO:0000256" key="2">
    <source>
        <dbReference type="SAM" id="Phobius"/>
    </source>
</evidence>
<evidence type="ECO:0000313" key="5">
    <source>
        <dbReference type="Proteomes" id="UP000261812"/>
    </source>
</evidence>
<dbReference type="Gene3D" id="1.10.10.1320">
    <property type="entry name" value="Anti-sigma factor, zinc-finger domain"/>
    <property type="match status" value="1"/>
</dbReference>
<dbReference type="AlphaFoldDB" id="A0A7D6JRL3"/>
<keyword evidence="2" id="KW-0812">Transmembrane</keyword>
<dbReference type="EMBL" id="CP032152">
    <property type="protein sequence ID" value="QLL29177.1"/>
    <property type="molecule type" value="Genomic_DNA"/>
</dbReference>